<gene>
    <name evidence="2" type="ORF">LX13_000955</name>
</gene>
<dbReference type="EMBL" id="JAMTCJ010000001">
    <property type="protein sequence ID" value="MCP2175148.1"/>
    <property type="molecule type" value="Genomic_DNA"/>
</dbReference>
<evidence type="ECO:0000313" key="2">
    <source>
        <dbReference type="EMBL" id="MCP2175148.1"/>
    </source>
</evidence>
<dbReference type="InterPro" id="IPR006073">
    <property type="entry name" value="GTP-bd"/>
</dbReference>
<dbReference type="Proteomes" id="UP001206895">
    <property type="component" value="Unassembled WGS sequence"/>
</dbReference>
<dbReference type="Gene3D" id="3.40.50.300">
    <property type="entry name" value="P-loop containing nucleotide triphosphate hydrolases"/>
    <property type="match status" value="1"/>
</dbReference>
<dbReference type="PRINTS" id="PR00195">
    <property type="entry name" value="DYNAMIN"/>
</dbReference>
<dbReference type="SUPFAM" id="SSF52540">
    <property type="entry name" value="P-loop containing nucleoside triphosphate hydrolases"/>
    <property type="match status" value="1"/>
</dbReference>
<dbReference type="InterPro" id="IPR027417">
    <property type="entry name" value="P-loop_NTPase"/>
</dbReference>
<comment type="caution">
    <text evidence="2">The sequence shown here is derived from an EMBL/GenBank/DDBJ whole genome shotgun (WGS) entry which is preliminary data.</text>
</comment>
<reference evidence="2 3" key="1">
    <citation type="submission" date="2022-06" db="EMBL/GenBank/DDBJ databases">
        <title>Genomic Encyclopedia of Archaeal and Bacterial Type Strains, Phase II (KMG-II): from individual species to whole genera.</title>
        <authorList>
            <person name="Goeker M."/>
        </authorList>
    </citation>
    <scope>NUCLEOTIDE SEQUENCE [LARGE SCALE GENOMIC DNA]</scope>
    <source>
        <strain evidence="2 3">DSM 44693</strain>
    </source>
</reference>
<evidence type="ECO:0000313" key="3">
    <source>
        <dbReference type="Proteomes" id="UP001206895"/>
    </source>
</evidence>
<accession>A0ABT1HA64</accession>
<feature type="domain" description="G" evidence="1">
    <location>
        <begin position="44"/>
        <end position="184"/>
    </location>
</feature>
<dbReference type="InterPro" id="IPR022812">
    <property type="entry name" value="Dynamin"/>
</dbReference>
<sequence length="474" mass="49986">MSGMMSDPVHVVLDRGLRALASLGGDLVGHANAIGSSLWAPPRLVVVGRLKAGKSTLVNALIGAPVAETAALEATRVVAVYSDGAPSRAEVVALDGTRHPVPVVPGRTGALPIPDEQIAYLHRWLPSAAIRDLTFIDTPGLATLTTKNEAATRRVLIDGFEQTRTASVDADAAVFLFDSTPRADELQFLKQLPLSPLNTLGVLSRADSFGEGALGRRDPLQHAVEHAAHMSRELAQTVSTVVPISGLMAQTSHTGALGEVDARALASLAGMGPLDLIDALESDGPGPLTPAVRDRLLDLVGEYGVLNGRQVATRGAAALNQWLAANSGIDALQQVLRTSLSEFAVLNRARRVLDRVDQLAYTHPAREPIRSIAYAMRSEPAMLRVGLLGDLQRLLVADPRSPVVDELRTLLTGRSPAACVGLPPDASIDHVRGHARQRLATAQGRASATMTAAEDAALVDVIRAYTSLMTTGHL</sequence>
<dbReference type="RefSeq" id="WP_253660150.1">
    <property type="nucleotide sequence ID" value="NZ_BAAAJQ010000001.1"/>
</dbReference>
<evidence type="ECO:0000259" key="1">
    <source>
        <dbReference type="Pfam" id="PF01926"/>
    </source>
</evidence>
<protein>
    <submittedName>
        <fullName evidence="2">50S ribosome-binding GTPase</fullName>
    </submittedName>
</protein>
<organism evidence="2 3">
    <name type="scientific">Williamsia maris</name>
    <dbReference type="NCBI Taxonomy" id="72806"/>
    <lineage>
        <taxon>Bacteria</taxon>
        <taxon>Bacillati</taxon>
        <taxon>Actinomycetota</taxon>
        <taxon>Actinomycetes</taxon>
        <taxon>Mycobacteriales</taxon>
        <taxon>Nocardiaceae</taxon>
        <taxon>Williamsia</taxon>
    </lineage>
</organism>
<dbReference type="Pfam" id="PF01926">
    <property type="entry name" value="MMR_HSR1"/>
    <property type="match status" value="1"/>
</dbReference>
<keyword evidence="3" id="KW-1185">Reference proteome</keyword>
<proteinExistence type="predicted"/>
<name>A0ABT1HA64_9NOCA</name>